<gene>
    <name evidence="3" type="ORF">DDE19_28260</name>
</gene>
<dbReference type="OrthoDB" id="4511718at2"/>
<feature type="transmembrane region" description="Helical" evidence="2">
    <location>
        <begin position="234"/>
        <end position="251"/>
    </location>
</feature>
<feature type="transmembrane region" description="Helical" evidence="2">
    <location>
        <begin position="522"/>
        <end position="539"/>
    </location>
</feature>
<feature type="transmembrane region" description="Helical" evidence="2">
    <location>
        <begin position="25"/>
        <end position="46"/>
    </location>
</feature>
<dbReference type="Proteomes" id="UP000278981">
    <property type="component" value="Unassembled WGS sequence"/>
</dbReference>
<keyword evidence="2" id="KW-0472">Membrane</keyword>
<keyword evidence="2" id="KW-1133">Transmembrane helix</keyword>
<feature type="transmembrane region" description="Helical" evidence="2">
    <location>
        <begin position="309"/>
        <end position="330"/>
    </location>
</feature>
<feature type="transmembrane region" description="Helical" evidence="2">
    <location>
        <begin position="409"/>
        <end position="428"/>
    </location>
</feature>
<feature type="compositionally biased region" description="Low complexity" evidence="1">
    <location>
        <begin position="658"/>
        <end position="671"/>
    </location>
</feature>
<sequence>MSMPSRTLDALMLDYSEARDDERSFTAVQGSVVALALTGVALLGALANEVADGKRVPPPLVAGAPLIILCILAYGQVMGALAVLRSFYMRSLEREIRSQLELRDLADYPALRALSYAELTVSYTTLARGRGFGRFMALMIFVSLWLVFGGLTLFLALWLTPPWQIAMAVVYGGGALTIFTDTVQTNMRGRSFFHRQVALTSRRQSGSMLPSGSPTPAVSKKLLRYLVLPRPDDLVKGLFVVAGIAVALTVGRDGRPAPTAGALVLFVIAVEWLVYQSRYQWNDIRGIAEDAQAPSSAQRGRLPGGAASVPASLLTMLLRLIAMGWVVALGWPGEPRVSRADLVLLIAVPLIYGVGIAYETIRHTARLAKDSRWPNLLLTLGVVGIGYPVRFALGWWAAGGPTWNLSLGWLLVACWGLGLLFVSLTWILEFADHISSYVDGDRSAYRVSPTILSKPHLLRLATLCGIRSETSDLTGSDPVDGGDLRIISRTRFRPWCPWTVGGAVWYIAVSLSLSGLLDAAELRLWPWGLAAAVMLTLPINRRGGLLSNLAASLVFTTGVVWSLWITAPTGGLADRPAAVVTLFVVALLPSVLYLNFYFSTYRSTRAVAERAIRTAVGVLRWLALWFVGAPRRATAPTMDVRTDPKPSTPTTPPDNESAAGAMADTAAPADDQPVGDAVPVPRQAGNQSLD</sequence>
<feature type="transmembrane region" description="Helical" evidence="2">
    <location>
        <begin position="135"/>
        <end position="159"/>
    </location>
</feature>
<feature type="transmembrane region" description="Helical" evidence="2">
    <location>
        <begin position="66"/>
        <end position="88"/>
    </location>
</feature>
<organism evidence="3 4">
    <name type="scientific">Micromonospora ureilytica</name>
    <dbReference type="NCBI Taxonomy" id="709868"/>
    <lineage>
        <taxon>Bacteria</taxon>
        <taxon>Bacillati</taxon>
        <taxon>Actinomycetota</taxon>
        <taxon>Actinomycetes</taxon>
        <taxon>Micromonosporales</taxon>
        <taxon>Micromonosporaceae</taxon>
        <taxon>Micromonospora</taxon>
    </lineage>
</organism>
<dbReference type="AlphaFoldDB" id="A0A3N9XGY8"/>
<feature type="region of interest" description="Disordered" evidence="1">
    <location>
        <begin position="636"/>
        <end position="690"/>
    </location>
</feature>
<name>A0A3N9XGY8_9ACTN</name>
<feature type="transmembrane region" description="Helical" evidence="2">
    <location>
        <begin position="495"/>
        <end position="516"/>
    </location>
</feature>
<keyword evidence="2" id="KW-0812">Transmembrane</keyword>
<proteinExistence type="predicted"/>
<evidence type="ECO:0000313" key="3">
    <source>
        <dbReference type="EMBL" id="RQX12376.1"/>
    </source>
</evidence>
<evidence type="ECO:0000313" key="4">
    <source>
        <dbReference type="Proteomes" id="UP000278981"/>
    </source>
</evidence>
<dbReference type="EMBL" id="QDGB01000348">
    <property type="protein sequence ID" value="RQX12376.1"/>
    <property type="molecule type" value="Genomic_DNA"/>
</dbReference>
<dbReference type="RefSeq" id="WP_124822313.1">
    <property type="nucleotide sequence ID" value="NZ_QDGB01000348.1"/>
</dbReference>
<protein>
    <submittedName>
        <fullName evidence="3">Uncharacterized protein</fullName>
    </submittedName>
</protein>
<reference evidence="3 4" key="1">
    <citation type="submission" date="2018-04" db="EMBL/GenBank/DDBJ databases">
        <title>Micromonosporas from Atacama Desert.</title>
        <authorList>
            <person name="Carro L."/>
            <person name="Klenk H.-P."/>
            <person name="Goodfellow M."/>
        </authorList>
    </citation>
    <scope>NUCLEOTIDE SEQUENCE [LARGE SCALE GENOMIC DNA]</scope>
    <source>
        <strain evidence="3 4">LB19</strain>
    </source>
</reference>
<feature type="transmembrane region" description="Helical" evidence="2">
    <location>
        <begin position="257"/>
        <end position="275"/>
    </location>
</feature>
<feature type="transmembrane region" description="Helical" evidence="2">
    <location>
        <begin position="165"/>
        <end position="183"/>
    </location>
</feature>
<comment type="caution">
    <text evidence="3">The sequence shown here is derived from an EMBL/GenBank/DDBJ whole genome shotgun (WGS) entry which is preliminary data.</text>
</comment>
<evidence type="ECO:0000256" key="1">
    <source>
        <dbReference type="SAM" id="MobiDB-lite"/>
    </source>
</evidence>
<accession>A0A3N9XGY8</accession>
<evidence type="ECO:0000256" key="2">
    <source>
        <dbReference type="SAM" id="Phobius"/>
    </source>
</evidence>
<feature type="transmembrane region" description="Helical" evidence="2">
    <location>
        <begin position="577"/>
        <end position="598"/>
    </location>
</feature>
<feature type="transmembrane region" description="Helical" evidence="2">
    <location>
        <begin position="373"/>
        <end position="397"/>
    </location>
</feature>
<feature type="transmembrane region" description="Helical" evidence="2">
    <location>
        <begin position="342"/>
        <end position="361"/>
    </location>
</feature>
<feature type="transmembrane region" description="Helical" evidence="2">
    <location>
        <begin position="546"/>
        <end position="565"/>
    </location>
</feature>